<gene>
    <name evidence="1" type="ORF">PHMEG_00023304</name>
</gene>
<reference evidence="2" key="1">
    <citation type="submission" date="2017-03" db="EMBL/GenBank/DDBJ databases">
        <title>Phytopthora megakarya and P. palmivora, two closely related causual agents of cacao black pod achieved similar genome size and gene model numbers by different mechanisms.</title>
        <authorList>
            <person name="Ali S."/>
            <person name="Shao J."/>
            <person name="Larry D.J."/>
            <person name="Kronmiller B."/>
            <person name="Shen D."/>
            <person name="Strem M.D."/>
            <person name="Melnick R.L."/>
            <person name="Guiltinan M.J."/>
            <person name="Tyler B.M."/>
            <person name="Meinhardt L.W."/>
            <person name="Bailey B.A."/>
        </authorList>
    </citation>
    <scope>NUCLEOTIDE SEQUENCE [LARGE SCALE GENOMIC DNA]</scope>
    <source>
        <strain evidence="2">zdho120</strain>
    </source>
</reference>
<name>A0A225VHE5_9STRA</name>
<comment type="caution">
    <text evidence="1">The sequence shown here is derived from an EMBL/GenBank/DDBJ whole genome shotgun (WGS) entry which is preliminary data.</text>
</comment>
<protein>
    <submittedName>
        <fullName evidence="1">Uncharacterized protein</fullName>
    </submittedName>
</protein>
<dbReference type="Proteomes" id="UP000198211">
    <property type="component" value="Unassembled WGS sequence"/>
</dbReference>
<evidence type="ECO:0000313" key="2">
    <source>
        <dbReference type="Proteomes" id="UP000198211"/>
    </source>
</evidence>
<sequence length="92" mass="10789">MTFNRCINRRLLKGRNYRGDADEDLLDGLEEARVETRCHQMMQQRSLLMLPATGVSNYNNLEWVREALVTLLKSNSIMRKCITVLDEKEKLM</sequence>
<dbReference type="AlphaFoldDB" id="A0A225VHE5"/>
<dbReference type="EMBL" id="NBNE01004795">
    <property type="protein sequence ID" value="OWZ04745.1"/>
    <property type="molecule type" value="Genomic_DNA"/>
</dbReference>
<organism evidence="1 2">
    <name type="scientific">Phytophthora megakarya</name>
    <dbReference type="NCBI Taxonomy" id="4795"/>
    <lineage>
        <taxon>Eukaryota</taxon>
        <taxon>Sar</taxon>
        <taxon>Stramenopiles</taxon>
        <taxon>Oomycota</taxon>
        <taxon>Peronosporomycetes</taxon>
        <taxon>Peronosporales</taxon>
        <taxon>Peronosporaceae</taxon>
        <taxon>Phytophthora</taxon>
    </lineage>
</organism>
<accession>A0A225VHE5</accession>
<evidence type="ECO:0000313" key="1">
    <source>
        <dbReference type="EMBL" id="OWZ04745.1"/>
    </source>
</evidence>
<proteinExistence type="predicted"/>
<keyword evidence="2" id="KW-1185">Reference proteome</keyword>